<dbReference type="InParanoid" id="A0A2R6RXC3"/>
<comment type="caution">
    <text evidence="4">The sequence shown here is derived from an EMBL/GenBank/DDBJ whole genome shotgun (WGS) entry which is preliminary data.</text>
</comment>
<dbReference type="Gramene" id="PSS34678">
    <property type="protein sequence ID" value="PSS34678"/>
    <property type="gene ID" value="CEY00_Acc01784"/>
</dbReference>
<dbReference type="Gene3D" id="1.50.40.10">
    <property type="entry name" value="Mitochondrial carrier domain"/>
    <property type="match status" value="1"/>
</dbReference>
<dbReference type="EMBL" id="NKQK01000002">
    <property type="protein sequence ID" value="PSS34678.1"/>
    <property type="molecule type" value="Genomic_DNA"/>
</dbReference>
<evidence type="ECO:0000313" key="4">
    <source>
        <dbReference type="EMBL" id="PSS34678.1"/>
    </source>
</evidence>
<dbReference type="OrthoDB" id="270584at2759"/>
<keyword evidence="5" id="KW-1185">Reference proteome</keyword>
<dbReference type="Pfam" id="PF00153">
    <property type="entry name" value="Mito_carr"/>
    <property type="match status" value="1"/>
</dbReference>
<evidence type="ECO:0000256" key="2">
    <source>
        <dbReference type="ARBA" id="ARBA00022692"/>
    </source>
</evidence>
<gene>
    <name evidence="4" type="ORF">CEY00_Acc01784</name>
</gene>
<proteinExistence type="predicted"/>
<dbReference type="InterPro" id="IPR023395">
    <property type="entry name" value="MCP_dom_sf"/>
</dbReference>
<reference evidence="5" key="2">
    <citation type="journal article" date="2018" name="BMC Genomics">
        <title>A manually annotated Actinidia chinensis var. chinensis (kiwifruit) genome highlights the challenges associated with draft genomes and gene prediction in plants.</title>
        <authorList>
            <person name="Pilkington S.M."/>
            <person name="Crowhurst R."/>
            <person name="Hilario E."/>
            <person name="Nardozza S."/>
            <person name="Fraser L."/>
            <person name="Peng Y."/>
            <person name="Gunaseelan K."/>
            <person name="Simpson R."/>
            <person name="Tahir J."/>
            <person name="Deroles S.C."/>
            <person name="Templeton K."/>
            <person name="Luo Z."/>
            <person name="Davy M."/>
            <person name="Cheng C."/>
            <person name="McNeilage M."/>
            <person name="Scaglione D."/>
            <person name="Liu Y."/>
            <person name="Zhang Q."/>
            <person name="Datson P."/>
            <person name="De Silva N."/>
            <person name="Gardiner S.E."/>
            <person name="Bassett H."/>
            <person name="Chagne D."/>
            <person name="McCallum J."/>
            <person name="Dzierzon H."/>
            <person name="Deng C."/>
            <person name="Wang Y.Y."/>
            <person name="Barron L."/>
            <person name="Manako K."/>
            <person name="Bowen J."/>
            <person name="Foster T.M."/>
            <person name="Erridge Z.A."/>
            <person name="Tiffin H."/>
            <person name="Waite C.N."/>
            <person name="Davies K.M."/>
            <person name="Grierson E.P."/>
            <person name="Laing W.A."/>
            <person name="Kirk R."/>
            <person name="Chen X."/>
            <person name="Wood M."/>
            <person name="Montefiori M."/>
            <person name="Brummell D.A."/>
            <person name="Schwinn K.E."/>
            <person name="Catanach A."/>
            <person name="Fullerton C."/>
            <person name="Li D."/>
            <person name="Meiyalaghan S."/>
            <person name="Nieuwenhuizen N."/>
            <person name="Read N."/>
            <person name="Prakash R."/>
            <person name="Hunter D."/>
            <person name="Zhang H."/>
            <person name="McKenzie M."/>
            <person name="Knabel M."/>
            <person name="Harris A."/>
            <person name="Allan A.C."/>
            <person name="Gleave A."/>
            <person name="Chen A."/>
            <person name="Janssen B.J."/>
            <person name="Plunkett B."/>
            <person name="Ampomah-Dwamena C."/>
            <person name="Voogd C."/>
            <person name="Leif D."/>
            <person name="Lafferty D."/>
            <person name="Souleyre E.J.F."/>
            <person name="Varkonyi-Gasic E."/>
            <person name="Gambi F."/>
            <person name="Hanley J."/>
            <person name="Yao J.L."/>
            <person name="Cheung J."/>
            <person name="David K.M."/>
            <person name="Warren B."/>
            <person name="Marsh K."/>
            <person name="Snowden K.C."/>
            <person name="Lin-Wang K."/>
            <person name="Brian L."/>
            <person name="Martinez-Sanchez M."/>
            <person name="Wang M."/>
            <person name="Ileperuma N."/>
            <person name="Macnee N."/>
            <person name="Campin R."/>
            <person name="McAtee P."/>
            <person name="Drummond R.S.M."/>
            <person name="Espley R.V."/>
            <person name="Ireland H.S."/>
            <person name="Wu R."/>
            <person name="Atkinson R.G."/>
            <person name="Karunairetnam S."/>
            <person name="Bulley S."/>
            <person name="Chunkath S."/>
            <person name="Hanley Z."/>
            <person name="Storey R."/>
            <person name="Thrimawithana A.H."/>
            <person name="Thomson S."/>
            <person name="David C."/>
            <person name="Testolin R."/>
            <person name="Huang H."/>
            <person name="Hellens R.P."/>
            <person name="Schaffer R.J."/>
        </authorList>
    </citation>
    <scope>NUCLEOTIDE SEQUENCE [LARGE SCALE GENOMIC DNA]</scope>
    <source>
        <strain evidence="5">cv. Red5</strain>
    </source>
</reference>
<dbReference type="AlphaFoldDB" id="A0A2R6RXC3"/>
<reference evidence="4 5" key="1">
    <citation type="submission" date="2017-07" db="EMBL/GenBank/DDBJ databases">
        <title>An improved, manually edited Actinidia chinensis var. chinensis (kiwifruit) genome highlights the challenges associated with draft genomes and gene prediction in plants.</title>
        <authorList>
            <person name="Pilkington S."/>
            <person name="Crowhurst R."/>
            <person name="Hilario E."/>
            <person name="Nardozza S."/>
            <person name="Fraser L."/>
            <person name="Peng Y."/>
            <person name="Gunaseelan K."/>
            <person name="Simpson R."/>
            <person name="Tahir J."/>
            <person name="Deroles S."/>
            <person name="Templeton K."/>
            <person name="Luo Z."/>
            <person name="Davy M."/>
            <person name="Cheng C."/>
            <person name="Mcneilage M."/>
            <person name="Scaglione D."/>
            <person name="Liu Y."/>
            <person name="Zhang Q."/>
            <person name="Datson P."/>
            <person name="De Silva N."/>
            <person name="Gardiner S."/>
            <person name="Bassett H."/>
            <person name="Chagne D."/>
            <person name="Mccallum J."/>
            <person name="Dzierzon H."/>
            <person name="Deng C."/>
            <person name="Wang Y.-Y."/>
            <person name="Barron N."/>
            <person name="Manako K."/>
            <person name="Bowen J."/>
            <person name="Foster T."/>
            <person name="Erridge Z."/>
            <person name="Tiffin H."/>
            <person name="Waite C."/>
            <person name="Davies K."/>
            <person name="Grierson E."/>
            <person name="Laing W."/>
            <person name="Kirk R."/>
            <person name="Chen X."/>
            <person name="Wood M."/>
            <person name="Montefiori M."/>
            <person name="Brummell D."/>
            <person name="Schwinn K."/>
            <person name="Catanach A."/>
            <person name="Fullerton C."/>
            <person name="Li D."/>
            <person name="Meiyalaghan S."/>
            <person name="Nieuwenhuizen N."/>
            <person name="Read N."/>
            <person name="Prakash R."/>
            <person name="Hunter D."/>
            <person name="Zhang H."/>
            <person name="Mckenzie M."/>
            <person name="Knabel M."/>
            <person name="Harris A."/>
            <person name="Allan A."/>
            <person name="Chen A."/>
            <person name="Janssen B."/>
            <person name="Plunkett B."/>
            <person name="Dwamena C."/>
            <person name="Voogd C."/>
            <person name="Leif D."/>
            <person name="Lafferty D."/>
            <person name="Souleyre E."/>
            <person name="Varkonyi-Gasic E."/>
            <person name="Gambi F."/>
            <person name="Hanley J."/>
            <person name="Yao J.-L."/>
            <person name="Cheung J."/>
            <person name="David K."/>
            <person name="Warren B."/>
            <person name="Marsh K."/>
            <person name="Snowden K."/>
            <person name="Lin-Wang K."/>
            <person name="Brian L."/>
            <person name="Martinez-Sanchez M."/>
            <person name="Wang M."/>
            <person name="Ileperuma N."/>
            <person name="Macnee N."/>
            <person name="Campin R."/>
            <person name="Mcatee P."/>
            <person name="Drummond R."/>
            <person name="Espley R."/>
            <person name="Ireland H."/>
            <person name="Wu R."/>
            <person name="Atkinson R."/>
            <person name="Karunairetnam S."/>
            <person name="Bulley S."/>
            <person name="Chunkath S."/>
            <person name="Hanley Z."/>
            <person name="Storey R."/>
            <person name="Thrimawithana A."/>
            <person name="Thomson S."/>
            <person name="David C."/>
            <person name="Testolin R."/>
        </authorList>
    </citation>
    <scope>NUCLEOTIDE SEQUENCE [LARGE SCALE GENOMIC DNA]</scope>
    <source>
        <strain evidence="5">cv. Red5</strain>
        <tissue evidence="4">Young leaf</tissue>
    </source>
</reference>
<evidence type="ECO:0000256" key="1">
    <source>
        <dbReference type="ARBA" id="ARBA00004141"/>
    </source>
</evidence>
<keyword evidence="3" id="KW-0472">Membrane</keyword>
<protein>
    <submittedName>
        <fullName evidence="4">Envelope ADP,ATP carrier protein</fullName>
    </submittedName>
</protein>
<dbReference type="GO" id="GO:0016020">
    <property type="term" value="C:membrane"/>
    <property type="evidence" value="ECO:0007669"/>
    <property type="project" value="UniProtKB-SubCell"/>
</dbReference>
<dbReference type="InterPro" id="IPR018108">
    <property type="entry name" value="MCP_transmembrane"/>
</dbReference>
<evidence type="ECO:0000313" key="5">
    <source>
        <dbReference type="Proteomes" id="UP000241394"/>
    </source>
</evidence>
<organism evidence="4 5">
    <name type="scientific">Actinidia chinensis var. chinensis</name>
    <name type="common">Chinese soft-hair kiwi</name>
    <dbReference type="NCBI Taxonomy" id="1590841"/>
    <lineage>
        <taxon>Eukaryota</taxon>
        <taxon>Viridiplantae</taxon>
        <taxon>Streptophyta</taxon>
        <taxon>Embryophyta</taxon>
        <taxon>Tracheophyta</taxon>
        <taxon>Spermatophyta</taxon>
        <taxon>Magnoliopsida</taxon>
        <taxon>eudicotyledons</taxon>
        <taxon>Gunneridae</taxon>
        <taxon>Pentapetalae</taxon>
        <taxon>asterids</taxon>
        <taxon>Ericales</taxon>
        <taxon>Actinidiaceae</taxon>
        <taxon>Actinidia</taxon>
    </lineage>
</organism>
<name>A0A2R6RXC3_ACTCC</name>
<comment type="subcellular location">
    <subcellularLocation>
        <location evidence="1">Membrane</location>
        <topology evidence="1">Multi-pass membrane protein</topology>
    </subcellularLocation>
</comment>
<accession>A0A2R6RXC3</accession>
<dbReference type="SUPFAM" id="SSF103506">
    <property type="entry name" value="Mitochondrial carrier"/>
    <property type="match status" value="1"/>
</dbReference>
<evidence type="ECO:0000256" key="3">
    <source>
        <dbReference type="ARBA" id="ARBA00023136"/>
    </source>
</evidence>
<dbReference type="Proteomes" id="UP000241394">
    <property type="component" value="Chromosome LG2"/>
</dbReference>
<keyword evidence="2" id="KW-0812">Transmembrane</keyword>
<dbReference type="STRING" id="1590841.A0A2R6RXC3"/>
<sequence length="107" mass="12190">MAGVDSPVFRWRIRVEKIFPHGGSALEAPVRDGRDGAEKRRAFRRRCDFRRHLEVRHGALGLHQASYAVAFALIGKQEGIKGYWKGNLPQVIRIVTCRAVQLFAYET</sequence>